<evidence type="ECO:0000259" key="3">
    <source>
        <dbReference type="PROSITE" id="PS51898"/>
    </source>
</evidence>
<name>A0A366M8D2_9ACTN</name>
<feature type="domain" description="Tyr recombinase" evidence="3">
    <location>
        <begin position="1"/>
        <end position="83"/>
    </location>
</feature>
<sequence length="132" mass="13792">MFTKEDGSGLHPAWVTEEFERIAFEIGLPPIRLHDLRHGAATLALAAGVDMKTVSAMLRHSSQAITSDTYTSVLPEVAHSAAEKIAAIVPRSVSRTAGLPTGSPCRLLEGDSTGPGAGQACAAESRRGESNP</sequence>
<dbReference type="PROSITE" id="PS51898">
    <property type="entry name" value="TYR_RECOMBINASE"/>
    <property type="match status" value="1"/>
</dbReference>
<evidence type="ECO:0000256" key="2">
    <source>
        <dbReference type="SAM" id="MobiDB-lite"/>
    </source>
</evidence>
<dbReference type="AlphaFoldDB" id="A0A366M8D2"/>
<dbReference type="GO" id="GO:0006310">
    <property type="term" value="P:DNA recombination"/>
    <property type="evidence" value="ECO:0007669"/>
    <property type="project" value="UniProtKB-KW"/>
</dbReference>
<dbReference type="GO" id="GO:0003677">
    <property type="term" value="F:DNA binding"/>
    <property type="evidence" value="ECO:0007669"/>
    <property type="project" value="InterPro"/>
</dbReference>
<protein>
    <recommendedName>
        <fullName evidence="3">Tyr recombinase domain-containing protein</fullName>
    </recommendedName>
</protein>
<dbReference type="Gene3D" id="1.10.443.10">
    <property type="entry name" value="Intergrase catalytic core"/>
    <property type="match status" value="1"/>
</dbReference>
<dbReference type="RefSeq" id="WP_113979211.1">
    <property type="nucleotide sequence ID" value="NZ_QMEY01000001.1"/>
</dbReference>
<keyword evidence="5" id="KW-1185">Reference proteome</keyword>
<gene>
    <name evidence="4" type="ORF">DP939_04750</name>
</gene>
<dbReference type="Proteomes" id="UP000253303">
    <property type="component" value="Unassembled WGS sequence"/>
</dbReference>
<organism evidence="4 5">
    <name type="scientific">Spongiactinospora rosea</name>
    <dbReference type="NCBI Taxonomy" id="2248750"/>
    <lineage>
        <taxon>Bacteria</taxon>
        <taxon>Bacillati</taxon>
        <taxon>Actinomycetota</taxon>
        <taxon>Actinomycetes</taxon>
        <taxon>Streptosporangiales</taxon>
        <taxon>Streptosporangiaceae</taxon>
        <taxon>Spongiactinospora</taxon>
    </lineage>
</organism>
<dbReference type="InterPro" id="IPR011010">
    <property type="entry name" value="DNA_brk_join_enz"/>
</dbReference>
<dbReference type="OrthoDB" id="9805859at2"/>
<evidence type="ECO:0000313" key="5">
    <source>
        <dbReference type="Proteomes" id="UP000253303"/>
    </source>
</evidence>
<evidence type="ECO:0000256" key="1">
    <source>
        <dbReference type="ARBA" id="ARBA00023172"/>
    </source>
</evidence>
<dbReference type="InterPro" id="IPR013762">
    <property type="entry name" value="Integrase-like_cat_sf"/>
</dbReference>
<dbReference type="EMBL" id="QMEY01000001">
    <property type="protein sequence ID" value="RBQ21980.1"/>
    <property type="molecule type" value="Genomic_DNA"/>
</dbReference>
<feature type="region of interest" description="Disordered" evidence="2">
    <location>
        <begin position="93"/>
        <end position="132"/>
    </location>
</feature>
<reference evidence="4 5" key="1">
    <citation type="submission" date="2018-06" db="EMBL/GenBank/DDBJ databases">
        <title>Sphaerisporangium craniellae sp. nov., isolated from a marine sponge in the South China Sea.</title>
        <authorList>
            <person name="Li L."/>
        </authorList>
    </citation>
    <scope>NUCLEOTIDE SEQUENCE [LARGE SCALE GENOMIC DNA]</scope>
    <source>
        <strain evidence="4 5">LHW63015</strain>
    </source>
</reference>
<proteinExistence type="predicted"/>
<accession>A0A366M8D2</accession>
<dbReference type="GO" id="GO:0015074">
    <property type="term" value="P:DNA integration"/>
    <property type="evidence" value="ECO:0007669"/>
    <property type="project" value="InterPro"/>
</dbReference>
<keyword evidence="1" id="KW-0233">DNA recombination</keyword>
<comment type="caution">
    <text evidence="4">The sequence shown here is derived from an EMBL/GenBank/DDBJ whole genome shotgun (WGS) entry which is preliminary data.</text>
</comment>
<dbReference type="SUPFAM" id="SSF56349">
    <property type="entry name" value="DNA breaking-rejoining enzymes"/>
    <property type="match status" value="1"/>
</dbReference>
<evidence type="ECO:0000313" key="4">
    <source>
        <dbReference type="EMBL" id="RBQ21980.1"/>
    </source>
</evidence>
<dbReference type="InterPro" id="IPR002104">
    <property type="entry name" value="Integrase_catalytic"/>
</dbReference>
<dbReference type="Pfam" id="PF00589">
    <property type="entry name" value="Phage_integrase"/>
    <property type="match status" value="1"/>
</dbReference>